<evidence type="ECO:0000313" key="1">
    <source>
        <dbReference type="EMBL" id="KNC38044.1"/>
    </source>
</evidence>
<dbReference type="AlphaFoldDB" id="A0A0L0D328"/>
<protein>
    <submittedName>
        <fullName evidence="1">Uncharacterized protein</fullName>
    </submittedName>
</protein>
<evidence type="ECO:0000313" key="2">
    <source>
        <dbReference type="Proteomes" id="UP000054566"/>
    </source>
</evidence>
<proteinExistence type="predicted"/>
<name>A0A0L0D328_PLAFA</name>
<organism evidence="1 2">
    <name type="scientific">Plasmodium falciparum RAJ116</name>
    <dbReference type="NCBI Taxonomy" id="580058"/>
    <lineage>
        <taxon>Eukaryota</taxon>
        <taxon>Sar</taxon>
        <taxon>Alveolata</taxon>
        <taxon>Apicomplexa</taxon>
        <taxon>Aconoidasida</taxon>
        <taxon>Haemosporida</taxon>
        <taxon>Plasmodiidae</taxon>
        <taxon>Plasmodium</taxon>
        <taxon>Plasmodium (Laverania)</taxon>
    </lineage>
</organism>
<reference evidence="2" key="1">
    <citation type="submission" date="2015-07" db="EMBL/GenBank/DDBJ databases">
        <title>Annotation of Plasmodium falciparum RAJ116.</title>
        <authorList>
            <consortium name="The Broad Institute Genome Sequencing Platform"/>
            <person name="Volkman S.K."/>
            <person name="Neafsey D.E."/>
            <person name="Dash A.P."/>
            <person name="Chitnis C.E."/>
            <person name="Hartl D.L."/>
            <person name="Young S.K."/>
            <person name="Zeng Q."/>
            <person name="Koehrsen M."/>
            <person name="Alvarado L."/>
            <person name="Berlin A."/>
            <person name="Borenstein D."/>
            <person name="Chapman S.B."/>
            <person name="Chen Z."/>
            <person name="Engels R."/>
            <person name="Freedman E."/>
            <person name="Gellesch M."/>
            <person name="Goldberg J."/>
            <person name="Griggs A."/>
            <person name="Gujja S."/>
            <person name="Heilman E.R."/>
            <person name="Heiman D.I."/>
            <person name="Howarth C."/>
            <person name="Jen D."/>
            <person name="Larson L."/>
            <person name="Mehta T."/>
            <person name="Neiman D."/>
            <person name="Park D."/>
            <person name="Pearson M."/>
            <person name="Roberts A."/>
            <person name="Saif S."/>
            <person name="Shea T."/>
            <person name="Shenoy N."/>
            <person name="Sisk P."/>
            <person name="Stolte C."/>
            <person name="Sykes S."/>
            <person name="Walk T."/>
            <person name="White J."/>
            <person name="Yandava C."/>
            <person name="Haas B."/>
            <person name="Henn M.R."/>
            <person name="Nusbaum C."/>
            <person name="Birren B."/>
        </authorList>
    </citation>
    <scope>NUCLEOTIDE SEQUENCE [LARGE SCALE GENOMIC DNA]</scope>
    <source>
        <strain evidence="2">RAJ116</strain>
    </source>
</reference>
<dbReference type="Proteomes" id="UP000054566">
    <property type="component" value="Unassembled WGS sequence"/>
</dbReference>
<dbReference type="EMBL" id="GG664846">
    <property type="protein sequence ID" value="KNC38044.1"/>
    <property type="molecule type" value="Genomic_DNA"/>
</dbReference>
<sequence>MSSLYELLIQYIKFLYYLEYIQKPIFLKSNKSIIKVILFLLKMLSKYNMNNFENNYIGMLHISLLYMSYFVKDFHSIFSFLSLKFLRHLNLFLGMSMIKNLETYDHSYNFQIYIVNILKGVIKKKKRIMNEYNVEHTPYTIDILIK</sequence>
<dbReference type="OrthoDB" id="252020at2759"/>
<gene>
    <name evidence="1" type="ORF">PFLG_02982</name>
</gene>
<reference evidence="2" key="2">
    <citation type="submission" date="2015-07" db="EMBL/GenBank/DDBJ databases">
        <title>The genome sequence of Plasmodium falciparum RAJ116.</title>
        <authorList>
            <consortium name="The Broad Institute Genome Sequencing Platform"/>
            <person name="Volkman S.K."/>
            <person name="Neafsey D.E."/>
            <person name="Dash A.P."/>
            <person name="Chitnis C.E."/>
            <person name="Hartl D.L."/>
            <person name="Young S.K."/>
            <person name="Kodira C.D."/>
            <person name="Zeng Q."/>
            <person name="Koehrsen M."/>
            <person name="Godfrey P."/>
            <person name="Alvarado L."/>
            <person name="Berlin A."/>
            <person name="Borenstein D."/>
            <person name="Chen Z."/>
            <person name="Engels R."/>
            <person name="Freedman E."/>
            <person name="Gellesch M."/>
            <person name="Goldberg J."/>
            <person name="Griggs A."/>
            <person name="Gujja S."/>
            <person name="Heiman D."/>
            <person name="Hepburn T."/>
            <person name="Howarth C."/>
            <person name="Jen D."/>
            <person name="Larson L."/>
            <person name="Lewis B."/>
            <person name="Mehta T."/>
            <person name="Park D."/>
            <person name="Pearson M."/>
            <person name="Roberts A."/>
            <person name="Saif S."/>
            <person name="Shea T."/>
            <person name="Shenoy N."/>
            <person name="Sisk P."/>
            <person name="Stolte C."/>
            <person name="Sykes S."/>
            <person name="Walk T."/>
            <person name="White J."/>
            <person name="Yandava C."/>
            <person name="Wirth D.F."/>
            <person name="Nusbaum C."/>
            <person name="Birren B."/>
        </authorList>
    </citation>
    <scope>NUCLEOTIDE SEQUENCE [LARGE SCALE GENOMIC DNA]</scope>
    <source>
        <strain evidence="2">RAJ116</strain>
    </source>
</reference>
<accession>A0A0L0D328</accession>